<keyword evidence="2" id="KW-0472">Membrane</keyword>
<accession>A0ABQ4ZUG9</accession>
<feature type="transmembrane region" description="Helical" evidence="2">
    <location>
        <begin position="76"/>
        <end position="96"/>
    </location>
</feature>
<proteinExistence type="predicted"/>
<name>A0ABQ4ZUG9_9ASTR</name>
<evidence type="ECO:0000313" key="4">
    <source>
        <dbReference type="EMBL" id="GJS92931.1"/>
    </source>
</evidence>
<comment type="caution">
    <text evidence="4">The sequence shown here is derived from an EMBL/GenBank/DDBJ whole genome shotgun (WGS) entry which is preliminary data.</text>
</comment>
<gene>
    <name evidence="4" type="ORF">Tco_0799899</name>
</gene>
<protein>
    <submittedName>
        <fullName evidence="4">Gag-pol polyprotein</fullName>
    </submittedName>
</protein>
<evidence type="ECO:0000313" key="5">
    <source>
        <dbReference type="Proteomes" id="UP001151760"/>
    </source>
</evidence>
<organism evidence="4 5">
    <name type="scientific">Tanacetum coccineum</name>
    <dbReference type="NCBI Taxonomy" id="301880"/>
    <lineage>
        <taxon>Eukaryota</taxon>
        <taxon>Viridiplantae</taxon>
        <taxon>Streptophyta</taxon>
        <taxon>Embryophyta</taxon>
        <taxon>Tracheophyta</taxon>
        <taxon>Spermatophyta</taxon>
        <taxon>Magnoliopsida</taxon>
        <taxon>eudicotyledons</taxon>
        <taxon>Gunneridae</taxon>
        <taxon>Pentapetalae</taxon>
        <taxon>asterids</taxon>
        <taxon>campanulids</taxon>
        <taxon>Asterales</taxon>
        <taxon>Asteraceae</taxon>
        <taxon>Asteroideae</taxon>
        <taxon>Anthemideae</taxon>
        <taxon>Anthemidinae</taxon>
        <taxon>Tanacetum</taxon>
    </lineage>
</organism>
<dbReference type="EMBL" id="BQNB010011617">
    <property type="protein sequence ID" value="GJS92931.1"/>
    <property type="molecule type" value="Genomic_DNA"/>
</dbReference>
<dbReference type="InterPro" id="IPR013103">
    <property type="entry name" value="RVT_2"/>
</dbReference>
<reference evidence="4" key="2">
    <citation type="submission" date="2022-01" db="EMBL/GenBank/DDBJ databases">
        <authorList>
            <person name="Yamashiro T."/>
            <person name="Shiraishi A."/>
            <person name="Satake H."/>
            <person name="Nakayama K."/>
        </authorList>
    </citation>
    <scope>NUCLEOTIDE SEQUENCE</scope>
</reference>
<evidence type="ECO:0000256" key="1">
    <source>
        <dbReference type="SAM" id="MobiDB-lite"/>
    </source>
</evidence>
<reference evidence="4" key="1">
    <citation type="journal article" date="2022" name="Int. J. Mol. Sci.">
        <title>Draft Genome of Tanacetum Coccineum: Genomic Comparison of Closely Related Tanacetum-Family Plants.</title>
        <authorList>
            <person name="Yamashiro T."/>
            <person name="Shiraishi A."/>
            <person name="Nakayama K."/>
            <person name="Satake H."/>
        </authorList>
    </citation>
    <scope>NUCLEOTIDE SEQUENCE</scope>
</reference>
<sequence length="233" mass="26565">MCMFALTVSTAQPKNIKEIMVDHAWIEAMQEELHQFDRLQEKAYASQPDGFIDTDHPEKVYRLKKAIYGLKQALRAWYDALLLGLKVFMMILELLLETDIKQKEKQQSQAQNGKDKVKSRPKSVKVKKSTGKSTPSKLKDSQVEKIQIEGLKLPNLKLYYKNKKTRAENANWVQYNFKGQFCQTPKVVVLGTLLAALVPVVGFNAVMTSEHFASFLVSSTGEWCHFKSACTLF</sequence>
<feature type="domain" description="Reverse transcriptase Ty1/copia-type" evidence="3">
    <location>
        <begin position="38"/>
        <end position="82"/>
    </location>
</feature>
<evidence type="ECO:0000259" key="3">
    <source>
        <dbReference type="Pfam" id="PF07727"/>
    </source>
</evidence>
<feature type="region of interest" description="Disordered" evidence="1">
    <location>
        <begin position="105"/>
        <end position="141"/>
    </location>
</feature>
<feature type="transmembrane region" description="Helical" evidence="2">
    <location>
        <begin position="187"/>
        <end position="207"/>
    </location>
</feature>
<keyword evidence="2" id="KW-1133">Transmembrane helix</keyword>
<dbReference type="Pfam" id="PF07727">
    <property type="entry name" value="RVT_2"/>
    <property type="match status" value="1"/>
</dbReference>
<keyword evidence="5" id="KW-1185">Reference proteome</keyword>
<dbReference type="Proteomes" id="UP001151760">
    <property type="component" value="Unassembled WGS sequence"/>
</dbReference>
<evidence type="ECO:0000256" key="2">
    <source>
        <dbReference type="SAM" id="Phobius"/>
    </source>
</evidence>
<keyword evidence="2" id="KW-0812">Transmembrane</keyword>
<feature type="compositionally biased region" description="Basic residues" evidence="1">
    <location>
        <begin position="119"/>
        <end position="130"/>
    </location>
</feature>